<evidence type="ECO:0000313" key="3">
    <source>
        <dbReference type="Proteomes" id="UP001335648"/>
    </source>
</evidence>
<sequence length="84" mass="9477">MEEVKDRPKRRLVRAASEESSSDVGALGYTPSPGDTLPWNLPKHHRIKRSKSASENVLDPADRAVIRIAGTMFTEKEKRDINVY</sequence>
<proteinExistence type="predicted"/>
<feature type="region of interest" description="Disordered" evidence="1">
    <location>
        <begin position="1"/>
        <end position="41"/>
    </location>
</feature>
<protein>
    <submittedName>
        <fullName evidence="2">Uncharacterized protein</fullName>
    </submittedName>
</protein>
<gene>
    <name evidence="2" type="ORF">CesoFtcFv8_019569</name>
</gene>
<reference evidence="2 3" key="1">
    <citation type="journal article" date="2023" name="Mol. Biol. Evol.">
        <title>Genomics of Secondarily Temperate Adaptation in the Only Non-Antarctic Icefish.</title>
        <authorList>
            <person name="Rivera-Colon A.G."/>
            <person name="Rayamajhi N."/>
            <person name="Minhas B.F."/>
            <person name="Madrigal G."/>
            <person name="Bilyk K.T."/>
            <person name="Yoon V."/>
            <person name="Hune M."/>
            <person name="Gregory S."/>
            <person name="Cheng C.H.C."/>
            <person name="Catchen J.M."/>
        </authorList>
    </citation>
    <scope>NUCLEOTIDE SEQUENCE [LARGE SCALE GENOMIC DNA]</scope>
    <source>
        <strain evidence="2">JC2023a</strain>
    </source>
</reference>
<dbReference type="AlphaFoldDB" id="A0AAN8BDL7"/>
<evidence type="ECO:0000313" key="2">
    <source>
        <dbReference type="EMBL" id="KAK5883211.1"/>
    </source>
</evidence>
<keyword evidence="3" id="KW-1185">Reference proteome</keyword>
<organism evidence="2 3">
    <name type="scientific">Champsocephalus esox</name>
    <name type="common">pike icefish</name>
    <dbReference type="NCBI Taxonomy" id="159716"/>
    <lineage>
        <taxon>Eukaryota</taxon>
        <taxon>Metazoa</taxon>
        <taxon>Chordata</taxon>
        <taxon>Craniata</taxon>
        <taxon>Vertebrata</taxon>
        <taxon>Euteleostomi</taxon>
        <taxon>Actinopterygii</taxon>
        <taxon>Neopterygii</taxon>
        <taxon>Teleostei</taxon>
        <taxon>Neoteleostei</taxon>
        <taxon>Acanthomorphata</taxon>
        <taxon>Eupercaria</taxon>
        <taxon>Perciformes</taxon>
        <taxon>Notothenioidei</taxon>
        <taxon>Channichthyidae</taxon>
        <taxon>Champsocephalus</taxon>
    </lineage>
</organism>
<evidence type="ECO:0000256" key="1">
    <source>
        <dbReference type="SAM" id="MobiDB-lite"/>
    </source>
</evidence>
<accession>A0AAN8BDL7</accession>
<name>A0AAN8BDL7_9TELE</name>
<comment type="caution">
    <text evidence="2">The sequence shown here is derived from an EMBL/GenBank/DDBJ whole genome shotgun (WGS) entry which is preliminary data.</text>
</comment>
<dbReference type="EMBL" id="JAULUE010002061">
    <property type="protein sequence ID" value="KAK5883211.1"/>
    <property type="molecule type" value="Genomic_DNA"/>
</dbReference>
<dbReference type="Proteomes" id="UP001335648">
    <property type="component" value="Unassembled WGS sequence"/>
</dbReference>